<proteinExistence type="predicted"/>
<reference evidence="2" key="1">
    <citation type="journal article" date="2023" name="Mol. Phylogenet. Evol.">
        <title>Genome-scale phylogeny and comparative genomics of the fungal order Sordariales.</title>
        <authorList>
            <person name="Hensen N."/>
            <person name="Bonometti L."/>
            <person name="Westerberg I."/>
            <person name="Brannstrom I.O."/>
            <person name="Guillou S."/>
            <person name="Cros-Aarteil S."/>
            <person name="Calhoun S."/>
            <person name="Haridas S."/>
            <person name="Kuo A."/>
            <person name="Mondo S."/>
            <person name="Pangilinan J."/>
            <person name="Riley R."/>
            <person name="LaButti K."/>
            <person name="Andreopoulos B."/>
            <person name="Lipzen A."/>
            <person name="Chen C."/>
            <person name="Yan M."/>
            <person name="Daum C."/>
            <person name="Ng V."/>
            <person name="Clum A."/>
            <person name="Steindorff A."/>
            <person name="Ohm R.A."/>
            <person name="Martin F."/>
            <person name="Silar P."/>
            <person name="Natvig D.O."/>
            <person name="Lalanne C."/>
            <person name="Gautier V."/>
            <person name="Ament-Velasquez S.L."/>
            <person name="Kruys A."/>
            <person name="Hutchinson M.I."/>
            <person name="Powell A.J."/>
            <person name="Barry K."/>
            <person name="Miller A.N."/>
            <person name="Grigoriev I.V."/>
            <person name="Debuchy R."/>
            <person name="Gladieux P."/>
            <person name="Hiltunen Thoren M."/>
            <person name="Johannesson H."/>
        </authorList>
    </citation>
    <scope>NUCLEOTIDE SEQUENCE</scope>
    <source>
        <strain evidence="2">CBS 103.79</strain>
    </source>
</reference>
<keyword evidence="1" id="KW-0472">Membrane</keyword>
<keyword evidence="3" id="KW-1185">Reference proteome</keyword>
<keyword evidence="1" id="KW-0812">Transmembrane</keyword>
<evidence type="ECO:0000313" key="3">
    <source>
        <dbReference type="Proteomes" id="UP001303889"/>
    </source>
</evidence>
<feature type="transmembrane region" description="Helical" evidence="1">
    <location>
        <begin position="535"/>
        <end position="557"/>
    </location>
</feature>
<dbReference type="Proteomes" id="UP001303889">
    <property type="component" value="Unassembled WGS sequence"/>
</dbReference>
<keyword evidence="1" id="KW-1133">Transmembrane helix</keyword>
<name>A0AAN6RNX5_9PEZI</name>
<feature type="transmembrane region" description="Helical" evidence="1">
    <location>
        <begin position="128"/>
        <end position="150"/>
    </location>
</feature>
<evidence type="ECO:0000313" key="2">
    <source>
        <dbReference type="EMBL" id="KAK3897620.1"/>
    </source>
</evidence>
<dbReference type="EMBL" id="MU856113">
    <property type="protein sequence ID" value="KAK3897620.1"/>
    <property type="molecule type" value="Genomic_DNA"/>
</dbReference>
<reference evidence="2" key="2">
    <citation type="submission" date="2023-05" db="EMBL/GenBank/DDBJ databases">
        <authorList>
            <consortium name="Lawrence Berkeley National Laboratory"/>
            <person name="Steindorff A."/>
            <person name="Hensen N."/>
            <person name="Bonometti L."/>
            <person name="Westerberg I."/>
            <person name="Brannstrom I.O."/>
            <person name="Guillou S."/>
            <person name="Cros-Aarteil S."/>
            <person name="Calhoun S."/>
            <person name="Haridas S."/>
            <person name="Kuo A."/>
            <person name="Mondo S."/>
            <person name="Pangilinan J."/>
            <person name="Riley R."/>
            <person name="Labutti K."/>
            <person name="Andreopoulos B."/>
            <person name="Lipzen A."/>
            <person name="Chen C."/>
            <person name="Yanf M."/>
            <person name="Daum C."/>
            <person name="Ng V."/>
            <person name="Clum A."/>
            <person name="Ohm R."/>
            <person name="Martin F."/>
            <person name="Silar P."/>
            <person name="Natvig D."/>
            <person name="Lalanne C."/>
            <person name="Gautier V."/>
            <person name="Ament-Velasquez S.L."/>
            <person name="Kruys A."/>
            <person name="Hutchinson M.I."/>
            <person name="Powell A.J."/>
            <person name="Barry K."/>
            <person name="Miller A.N."/>
            <person name="Grigoriev I.V."/>
            <person name="Debuchy R."/>
            <person name="Gladieux P."/>
            <person name="Thoren M.H."/>
            <person name="Johannesson H."/>
        </authorList>
    </citation>
    <scope>NUCLEOTIDE SEQUENCE</scope>
    <source>
        <strain evidence="2">CBS 103.79</strain>
    </source>
</reference>
<dbReference type="PANTHER" id="PTHR35394">
    <property type="entry name" value="DUF3176 DOMAIN-CONTAINING PROTEIN"/>
    <property type="match status" value="1"/>
</dbReference>
<dbReference type="AlphaFoldDB" id="A0AAN6RNX5"/>
<protein>
    <submittedName>
        <fullName evidence="2">Uncharacterized protein</fullName>
    </submittedName>
</protein>
<feature type="transmembrane region" description="Helical" evidence="1">
    <location>
        <begin position="82"/>
        <end position="107"/>
    </location>
</feature>
<comment type="caution">
    <text evidence="2">The sequence shown here is derived from an EMBL/GenBank/DDBJ whole genome shotgun (WGS) entry which is preliminary data.</text>
</comment>
<dbReference type="Pfam" id="PF11374">
    <property type="entry name" value="DUF3176"/>
    <property type="match status" value="1"/>
</dbReference>
<dbReference type="InterPro" id="IPR021514">
    <property type="entry name" value="DUF3176"/>
</dbReference>
<evidence type="ECO:0000256" key="1">
    <source>
        <dbReference type="SAM" id="Phobius"/>
    </source>
</evidence>
<feature type="transmembrane region" description="Helical" evidence="1">
    <location>
        <begin position="40"/>
        <end position="62"/>
    </location>
</feature>
<accession>A0AAN6RNX5</accession>
<dbReference type="PANTHER" id="PTHR35394:SF5">
    <property type="entry name" value="DUF3176 DOMAIN-CONTAINING PROTEIN"/>
    <property type="match status" value="1"/>
</dbReference>
<organism evidence="2 3">
    <name type="scientific">Staphylotrichum tortipilum</name>
    <dbReference type="NCBI Taxonomy" id="2831512"/>
    <lineage>
        <taxon>Eukaryota</taxon>
        <taxon>Fungi</taxon>
        <taxon>Dikarya</taxon>
        <taxon>Ascomycota</taxon>
        <taxon>Pezizomycotina</taxon>
        <taxon>Sordariomycetes</taxon>
        <taxon>Sordariomycetidae</taxon>
        <taxon>Sordariales</taxon>
        <taxon>Chaetomiaceae</taxon>
        <taxon>Staphylotrichum</taxon>
    </lineage>
</organism>
<sequence length="639" mass="69245">MDHHSHLQSGYTALLGQETGRHNSNPSDPKSAWAKLTQTWVFEFSGFVAALACLAATVALLWHYDNEQMPAWLVTLNFVLSLLGNVAFASTMFGVHASVVQAKWIWFVKRPRPMAELAAFERAKGGPIGAVQLPVVILATSVAAVMGTLWGPFTQNLIRYESGNIMAVGETALLSRSVEYRARGISMHSDGKTRLVHCADKKTTTNQRAYHQDPFLEFDMMSALITAPNDDVNHPKFFCSTGNCTWDRVATLGFCSRCTDLTPQIELACTAYNLTSYSAPGIGHKCTAVLPAGSAGLYYIDTDGPATETLMNITQVGGIDGLRYHAIRMLPPYSIDPSPRPLVTLANFSATECSLSLCVLSLNASVSSGIYSETVLDTFTDPPPPDTYWMLHKLQPPWGSEHGINTAANLSFGLMESLLPDWGYSRFLVGNDTIPGWAKTIDGHKGIVFCIQGSDPDLDCTEDPMPGLIFNANYTPSDCGSPNADTFACAMHGVAAALTKTLRNAGVIANGTGIGDEFLARGRAMKAATFVRVQWGWIALPCAVWVLGLVAWAVVALQTRRMGLPTWRDNPLPLAFLYREGDGQRGEAQLRDGFLAADNCSSWAYEKVAEGMNVQLREVPCQSGGGNVVMRLVLTEQGG</sequence>
<gene>
    <name evidence="2" type="ORF">C8A05DRAFT_19648</name>
</gene>